<gene>
    <name evidence="1" type="ordered locus">TERMP_00186</name>
</gene>
<proteinExistence type="predicted"/>
<keyword evidence="2" id="KW-1185">Reference proteome</keyword>
<dbReference type="HOGENOM" id="CLU_3021156_0_0_2"/>
<dbReference type="eggNOG" id="arCOG02991">
    <property type="taxonomic scope" value="Archaea"/>
</dbReference>
<protein>
    <submittedName>
        <fullName evidence="1">Uncharacterized protein</fullName>
    </submittedName>
</protein>
<dbReference type="Proteomes" id="UP000007478">
    <property type="component" value="Chromosome"/>
</dbReference>
<accession>F0LHS9</accession>
<dbReference type="AlphaFoldDB" id="F0LHS9"/>
<reference evidence="1 2" key="1">
    <citation type="journal article" date="2011" name="J. Bacteriol.">
        <title>Complete genome sequence of the hyperthermophilic, piezophilic, heterotrophic, and carboxydotrophic archaeon Thermococcus barophilus MP.</title>
        <authorList>
            <person name="Vannier P."/>
            <person name="Marteinsson V.T."/>
            <person name="Fridjonsson O.H."/>
            <person name="Oger P."/>
            <person name="Jebbar M."/>
        </authorList>
    </citation>
    <scope>NUCLEOTIDE SEQUENCE [LARGE SCALE GENOMIC DNA]</scope>
    <source>
        <strain evidence="2">DSM 11836 / MP</strain>
    </source>
</reference>
<sequence>MNKFLGKKWEYWFIPINNATIKINDKIVFVQPKEDGIMKIEIRRVPILLIISRRC</sequence>
<organism evidence="1 2">
    <name type="scientific">Thermococcus barophilus (strain DSM 11836 / MP)</name>
    <dbReference type="NCBI Taxonomy" id="391623"/>
    <lineage>
        <taxon>Archaea</taxon>
        <taxon>Methanobacteriati</taxon>
        <taxon>Methanobacteriota</taxon>
        <taxon>Thermococci</taxon>
        <taxon>Thermococcales</taxon>
        <taxon>Thermococcaceae</taxon>
        <taxon>Thermococcus</taxon>
    </lineage>
</organism>
<dbReference type="KEGG" id="tba:TERMP_00186"/>
<name>F0LHS9_THEBM</name>
<evidence type="ECO:0000313" key="2">
    <source>
        <dbReference type="Proteomes" id="UP000007478"/>
    </source>
</evidence>
<dbReference type="PATRIC" id="fig|391623.17.peg.187"/>
<dbReference type="EMBL" id="CP002372">
    <property type="protein sequence ID" value="ADT83163.1"/>
    <property type="molecule type" value="Genomic_DNA"/>
</dbReference>
<evidence type="ECO:0000313" key="1">
    <source>
        <dbReference type="EMBL" id="ADT83163.1"/>
    </source>
</evidence>